<dbReference type="EMBL" id="FRAH01000069">
    <property type="protein sequence ID" value="SHL12628.1"/>
    <property type="molecule type" value="Genomic_DNA"/>
</dbReference>
<dbReference type="Proteomes" id="UP000183975">
    <property type="component" value="Unassembled WGS sequence"/>
</dbReference>
<evidence type="ECO:0000313" key="1">
    <source>
        <dbReference type="EMBL" id="SHL12628.1"/>
    </source>
</evidence>
<sequence>MEINAMENQTCPAVGYQAASVCVPVTVTPFAEAGKTVTKCCGDPVVVSGRDTCEGVKNGTCSFTISQNICVAVPVAFGAVATVGESYVNCKGATAEDVCTDCAGIPPVTEPVVPDPMVPGVDA</sequence>
<gene>
    <name evidence="1" type="ORF">SAMN02745138_02912</name>
</gene>
<proteinExistence type="predicted"/>
<keyword evidence="2" id="KW-1185">Reference proteome</keyword>
<dbReference type="RefSeq" id="WP_072852990.1">
    <property type="nucleotide sequence ID" value="NZ_FRAH01000069.1"/>
</dbReference>
<organism evidence="1 2">
    <name type="scientific">Anaerotignum lactatifermentans DSM 14214</name>
    <dbReference type="NCBI Taxonomy" id="1121323"/>
    <lineage>
        <taxon>Bacteria</taxon>
        <taxon>Bacillati</taxon>
        <taxon>Bacillota</taxon>
        <taxon>Clostridia</taxon>
        <taxon>Lachnospirales</taxon>
        <taxon>Anaerotignaceae</taxon>
        <taxon>Anaerotignum</taxon>
    </lineage>
</organism>
<protein>
    <submittedName>
        <fullName evidence="1">Uncharacterized protein</fullName>
    </submittedName>
</protein>
<accession>A0A1M6Y354</accession>
<reference evidence="1 2" key="1">
    <citation type="submission" date="2016-11" db="EMBL/GenBank/DDBJ databases">
        <authorList>
            <person name="Jaros S."/>
            <person name="Januszkiewicz K."/>
            <person name="Wedrychowicz H."/>
        </authorList>
    </citation>
    <scope>NUCLEOTIDE SEQUENCE [LARGE SCALE GENOMIC DNA]</scope>
    <source>
        <strain evidence="1 2">DSM 14214</strain>
    </source>
</reference>
<evidence type="ECO:0000313" key="2">
    <source>
        <dbReference type="Proteomes" id="UP000183975"/>
    </source>
</evidence>
<dbReference type="OrthoDB" id="2062196at2"/>
<dbReference type="AlphaFoldDB" id="A0A1M6Y354"/>
<name>A0A1M6Y354_9FIRM</name>